<dbReference type="SMART" id="SM00853">
    <property type="entry name" value="MutL_C"/>
    <property type="match status" value="1"/>
</dbReference>
<evidence type="ECO:0000256" key="2">
    <source>
        <dbReference type="ARBA" id="ARBA00022763"/>
    </source>
</evidence>
<dbReference type="InterPro" id="IPR014790">
    <property type="entry name" value="MutL_C"/>
</dbReference>
<dbReference type="InterPro" id="IPR020667">
    <property type="entry name" value="DNA_mismatch_repair_MutL"/>
</dbReference>
<dbReference type="Gene3D" id="3.30.1540.20">
    <property type="entry name" value="MutL, C-terminal domain, dimerisation subdomain"/>
    <property type="match status" value="1"/>
</dbReference>
<dbReference type="PANTHER" id="PTHR10073:SF12">
    <property type="entry name" value="DNA MISMATCH REPAIR PROTEIN MLH1"/>
    <property type="match status" value="1"/>
</dbReference>
<organism evidence="7 8">
    <name type="scientific">Philodulcilactobacillus myokoensis</name>
    <dbReference type="NCBI Taxonomy" id="2929573"/>
    <lineage>
        <taxon>Bacteria</taxon>
        <taxon>Bacillati</taxon>
        <taxon>Bacillota</taxon>
        <taxon>Bacilli</taxon>
        <taxon>Lactobacillales</taxon>
        <taxon>Lactobacillaceae</taxon>
        <taxon>Philodulcilactobacillus</taxon>
    </lineage>
</organism>
<dbReference type="GO" id="GO:0006298">
    <property type="term" value="P:mismatch repair"/>
    <property type="evidence" value="ECO:0007669"/>
    <property type="project" value="UniProtKB-UniRule"/>
</dbReference>
<gene>
    <name evidence="4 7" type="primary">mutL</name>
    <name evidence="7" type="ORF">WR164_06550</name>
</gene>
<comment type="caution">
    <text evidence="7">The sequence shown here is derived from an EMBL/GenBank/DDBJ whole genome shotgun (WGS) entry which is preliminary data.</text>
</comment>
<keyword evidence="2 4" id="KW-0227">DNA damage</keyword>
<accession>A0A9W6B0T5</accession>
<comment type="similarity">
    <text evidence="1 4">Belongs to the DNA mismatch repair MutL/HexB family.</text>
</comment>
<dbReference type="Gene3D" id="3.30.1370.100">
    <property type="entry name" value="MutL, C-terminal domain, regulatory subdomain"/>
    <property type="match status" value="1"/>
</dbReference>
<dbReference type="InterPro" id="IPR038973">
    <property type="entry name" value="MutL/Mlh/Pms-like"/>
</dbReference>
<dbReference type="GO" id="GO:0140664">
    <property type="term" value="F:ATP-dependent DNA damage sensor activity"/>
    <property type="evidence" value="ECO:0007669"/>
    <property type="project" value="InterPro"/>
</dbReference>
<dbReference type="GO" id="GO:0030983">
    <property type="term" value="F:mismatched DNA binding"/>
    <property type="evidence" value="ECO:0007669"/>
    <property type="project" value="InterPro"/>
</dbReference>
<evidence type="ECO:0000259" key="5">
    <source>
        <dbReference type="SMART" id="SM00853"/>
    </source>
</evidence>
<dbReference type="InterPro" id="IPR014721">
    <property type="entry name" value="Ribsml_uS5_D2-typ_fold_subgr"/>
</dbReference>
<dbReference type="GO" id="GO:0016887">
    <property type="term" value="F:ATP hydrolysis activity"/>
    <property type="evidence" value="ECO:0007669"/>
    <property type="project" value="InterPro"/>
</dbReference>
<dbReference type="SUPFAM" id="SSF55874">
    <property type="entry name" value="ATPase domain of HSP90 chaperone/DNA topoisomerase II/histidine kinase"/>
    <property type="match status" value="1"/>
</dbReference>
<dbReference type="GO" id="GO:0005524">
    <property type="term" value="F:ATP binding"/>
    <property type="evidence" value="ECO:0007669"/>
    <property type="project" value="InterPro"/>
</dbReference>
<dbReference type="Pfam" id="PF13589">
    <property type="entry name" value="HATPase_c_3"/>
    <property type="match status" value="1"/>
</dbReference>
<dbReference type="PANTHER" id="PTHR10073">
    <property type="entry name" value="DNA MISMATCH REPAIR PROTEIN MLH, PMS, MUTL"/>
    <property type="match status" value="1"/>
</dbReference>
<dbReference type="Gene3D" id="3.30.565.10">
    <property type="entry name" value="Histidine kinase-like ATPase, C-terminal domain"/>
    <property type="match status" value="1"/>
</dbReference>
<dbReference type="InterPro" id="IPR014762">
    <property type="entry name" value="DNA_mismatch_repair_CS"/>
</dbReference>
<dbReference type="InterPro" id="IPR042120">
    <property type="entry name" value="MutL_C_dimsub"/>
</dbReference>
<dbReference type="PROSITE" id="PS00058">
    <property type="entry name" value="DNA_MISMATCH_REPAIR_1"/>
    <property type="match status" value="1"/>
</dbReference>
<dbReference type="InterPro" id="IPR037198">
    <property type="entry name" value="MutL_C_sf"/>
</dbReference>
<dbReference type="SUPFAM" id="SSF54211">
    <property type="entry name" value="Ribosomal protein S5 domain 2-like"/>
    <property type="match status" value="1"/>
</dbReference>
<evidence type="ECO:0000256" key="1">
    <source>
        <dbReference type="ARBA" id="ARBA00006082"/>
    </source>
</evidence>
<dbReference type="Gene3D" id="3.30.230.10">
    <property type="match status" value="1"/>
</dbReference>
<dbReference type="NCBIfam" id="TIGR00585">
    <property type="entry name" value="mutl"/>
    <property type="match status" value="1"/>
</dbReference>
<feature type="domain" description="MutL C-terminal dimerisation" evidence="5">
    <location>
        <begin position="462"/>
        <end position="604"/>
    </location>
</feature>
<dbReference type="NCBIfam" id="NF000950">
    <property type="entry name" value="PRK00095.1-3"/>
    <property type="match status" value="1"/>
</dbReference>
<dbReference type="AlphaFoldDB" id="A0A9W6B0T5"/>
<dbReference type="FunFam" id="3.30.565.10:FF:000003">
    <property type="entry name" value="DNA mismatch repair endonuclease MutL"/>
    <property type="match status" value="1"/>
</dbReference>
<feature type="domain" description="DNA mismatch repair protein S5" evidence="6">
    <location>
        <begin position="207"/>
        <end position="325"/>
    </location>
</feature>
<evidence type="ECO:0000313" key="8">
    <source>
        <dbReference type="Proteomes" id="UP001144204"/>
    </source>
</evidence>
<dbReference type="GO" id="GO:0032300">
    <property type="term" value="C:mismatch repair complex"/>
    <property type="evidence" value="ECO:0007669"/>
    <property type="project" value="InterPro"/>
</dbReference>
<dbReference type="InterPro" id="IPR042121">
    <property type="entry name" value="MutL_C_regsub"/>
</dbReference>
<dbReference type="RefSeq" id="WP_286136137.1">
    <property type="nucleotide sequence ID" value="NZ_BRPL01000002.1"/>
</dbReference>
<dbReference type="Pfam" id="PF01119">
    <property type="entry name" value="DNA_mis_repair"/>
    <property type="match status" value="1"/>
</dbReference>
<protein>
    <recommendedName>
        <fullName evidence="4">DNA mismatch repair protein MutL</fullName>
    </recommendedName>
</protein>
<dbReference type="HAMAP" id="MF_00149">
    <property type="entry name" value="DNA_mis_repair"/>
    <property type="match status" value="1"/>
</dbReference>
<proteinExistence type="inferred from homology"/>
<dbReference type="SMART" id="SM01340">
    <property type="entry name" value="DNA_mis_repair"/>
    <property type="match status" value="1"/>
</dbReference>
<dbReference type="Proteomes" id="UP001144204">
    <property type="component" value="Unassembled WGS sequence"/>
</dbReference>
<reference evidence="7" key="1">
    <citation type="submission" date="2022-07" db="EMBL/GenBank/DDBJ databases">
        <authorList>
            <person name="Kouya T."/>
            <person name="Ishiyama Y."/>
        </authorList>
    </citation>
    <scope>NUCLEOTIDE SEQUENCE</scope>
    <source>
        <strain evidence="7">WR16-4</strain>
    </source>
</reference>
<dbReference type="InterPro" id="IPR002099">
    <property type="entry name" value="MutL/Mlh/PMS"/>
</dbReference>
<evidence type="ECO:0000259" key="6">
    <source>
        <dbReference type="SMART" id="SM01340"/>
    </source>
</evidence>
<dbReference type="FunFam" id="3.30.1370.100:FF:000004">
    <property type="entry name" value="DNA mismatch repair endonuclease MutL"/>
    <property type="match status" value="1"/>
</dbReference>
<dbReference type="CDD" id="cd00782">
    <property type="entry name" value="MutL_Trans"/>
    <property type="match status" value="1"/>
</dbReference>
<comment type="function">
    <text evidence="4">This protein is involved in the repair of mismatches in DNA. It is required for dam-dependent methyl-directed DNA mismatch repair. May act as a 'molecular matchmaker', a protein that promotes the formation of a stable complex between two or more DNA-binding proteins in an ATP-dependent manner without itself being part of a final effector complex.</text>
</comment>
<evidence type="ECO:0000313" key="7">
    <source>
        <dbReference type="EMBL" id="GLB46676.1"/>
    </source>
</evidence>
<dbReference type="InterPro" id="IPR036890">
    <property type="entry name" value="HATPase_C_sf"/>
</dbReference>
<sequence>MPKIHALSSVLADQIAAGEVVERPASVVKELVENSIDAKSSEIDITIQESGLQSIQVIDNGIGIEHDDVKNAFKRHATSKITDREDLFQVRSLGFRGEALPSIASVADVDIKTSTGGEGTNLHIKGGKLTDEEPSEARRGTDITVKDLFFNTPARLKYMKSPSTELSKITDIVYRLAIGHPKISFSLIHNRRELLRTSGRGDVQQVIGAIYGIQCVRKMIPFKGQNDDFKISGYVSLPELTRASRNYISVILNGRAINNQAISQAILHGYGSKLMVGRYPIAVINIHADPLLIDANVHPTKQDVRISKETELSNLISDNIYQVLSKQNLIPDALHRNHAVKPRYNNISQLNMNLNQVSDHYSRKTSSSDYHNDSSSVQLNSDQAIANDTNLKQSPISENYHLPKTVIIHSKSDLKQPDLNRFQSYFQNEHDVLPFDNEKSNQQNELNHNHANQSGRFPDLNYVGQIRNTYLIAEGSDGMYILDQHAAQERVNYEYYRQQIGQVSNDEQKLLVPIILDYSAADTFKINDRMEILNSVGINLEPFGKNSFIVRQHPTWFASGQEEDTIKEMIDWVLTRGKISVADFRAKTAIMMSCKRAIKAHQHLDSRQARSLIQHLKTCEDPFNCPHGRPVLVHFTTNDLQRMFKRIQDPHHSNSY</sequence>
<evidence type="ECO:0000256" key="4">
    <source>
        <dbReference type="HAMAP-Rule" id="MF_00149"/>
    </source>
</evidence>
<dbReference type="EMBL" id="BRPL01000002">
    <property type="protein sequence ID" value="GLB46676.1"/>
    <property type="molecule type" value="Genomic_DNA"/>
</dbReference>
<dbReference type="SUPFAM" id="SSF118116">
    <property type="entry name" value="DNA mismatch repair protein MutL"/>
    <property type="match status" value="1"/>
</dbReference>
<dbReference type="CDD" id="cd16926">
    <property type="entry name" value="HATPase_MutL-MLH-PMS-like"/>
    <property type="match status" value="1"/>
</dbReference>
<keyword evidence="3 4" id="KW-0234">DNA repair</keyword>
<name>A0A9W6B0T5_9LACO</name>
<dbReference type="InterPro" id="IPR013507">
    <property type="entry name" value="DNA_mismatch_S5_2-like"/>
</dbReference>
<reference evidence="7" key="2">
    <citation type="journal article" date="2023" name="PLoS ONE">
        <title>Philodulcilactobacillus myokoensis gen. nov., sp. nov., a fructophilic, acidophilic, and agar-phobic lactic acid bacterium isolated from fermented vegetable extracts.</title>
        <authorList>
            <person name="Kouya T."/>
            <person name="Ishiyama Y."/>
            <person name="Ohashi S."/>
            <person name="Kumakubo R."/>
            <person name="Yamazaki T."/>
            <person name="Otaki T."/>
        </authorList>
    </citation>
    <scope>NUCLEOTIDE SEQUENCE</scope>
    <source>
        <strain evidence="7">WR16-4</strain>
    </source>
</reference>
<keyword evidence="8" id="KW-1185">Reference proteome</keyword>
<dbReference type="InterPro" id="IPR020568">
    <property type="entry name" value="Ribosomal_Su5_D2-typ_SF"/>
</dbReference>
<dbReference type="Pfam" id="PF08676">
    <property type="entry name" value="MutL_C"/>
    <property type="match status" value="1"/>
</dbReference>
<evidence type="ECO:0000256" key="3">
    <source>
        <dbReference type="ARBA" id="ARBA00023204"/>
    </source>
</evidence>